<keyword evidence="1" id="KW-0732">Signal</keyword>
<feature type="signal peptide" evidence="1">
    <location>
        <begin position="1"/>
        <end position="18"/>
    </location>
</feature>
<dbReference type="AlphaFoldDB" id="A0AAU9FFH8"/>
<name>A0AAU9FFH8_DROMD</name>
<evidence type="ECO:0000313" key="3">
    <source>
        <dbReference type="Proteomes" id="UP001500889"/>
    </source>
</evidence>
<reference evidence="2 3" key="1">
    <citation type="submission" date="2024-02" db="EMBL/GenBank/DDBJ databases">
        <title>A chromosome-level genome assembly of Drosophila madeirensis, a fruit fly species endemic to Madeira island.</title>
        <authorList>
            <person name="Tomihara K."/>
            <person name="Llopart A."/>
            <person name="Yamamoto D."/>
        </authorList>
    </citation>
    <scope>NUCLEOTIDE SEQUENCE [LARGE SCALE GENOMIC DNA]</scope>
    <source>
        <strain evidence="2 3">RF1</strain>
    </source>
</reference>
<sequence>MEATHVLLLLLSLATLLAVQVLGCSQSCQPFTGLNSCQDPGITEPKLPPRDNACCGPHCVYTAPNAGSPCEPEAEDRCLFDTSCSNGQPFNFVTISGCDLQATNQDRIANGFAPLLAFAYTETVCNNLNKKCGLNCCCREFCPTQFCKF</sequence>
<dbReference type="EMBL" id="AP029264">
    <property type="protein sequence ID" value="BFF94450.1"/>
    <property type="molecule type" value="Genomic_DNA"/>
</dbReference>
<gene>
    <name evidence="2" type="ORF">DMAD_12076</name>
</gene>
<organism evidence="2 3">
    <name type="scientific">Drosophila madeirensis</name>
    <name type="common">Fruit fly</name>
    <dbReference type="NCBI Taxonomy" id="30013"/>
    <lineage>
        <taxon>Eukaryota</taxon>
        <taxon>Metazoa</taxon>
        <taxon>Ecdysozoa</taxon>
        <taxon>Arthropoda</taxon>
        <taxon>Hexapoda</taxon>
        <taxon>Insecta</taxon>
        <taxon>Pterygota</taxon>
        <taxon>Neoptera</taxon>
        <taxon>Endopterygota</taxon>
        <taxon>Diptera</taxon>
        <taxon>Brachycera</taxon>
        <taxon>Muscomorpha</taxon>
        <taxon>Ephydroidea</taxon>
        <taxon>Drosophilidae</taxon>
        <taxon>Drosophila</taxon>
        <taxon>Sophophora</taxon>
    </lineage>
</organism>
<evidence type="ECO:0000256" key="1">
    <source>
        <dbReference type="SAM" id="SignalP"/>
    </source>
</evidence>
<proteinExistence type="predicted"/>
<evidence type="ECO:0000313" key="2">
    <source>
        <dbReference type="EMBL" id="BFF94450.1"/>
    </source>
</evidence>
<feature type="chain" id="PRO_5043829616" evidence="1">
    <location>
        <begin position="19"/>
        <end position="149"/>
    </location>
</feature>
<dbReference type="Proteomes" id="UP001500889">
    <property type="component" value="Chromosome U"/>
</dbReference>
<keyword evidence="3" id="KW-1185">Reference proteome</keyword>
<protein>
    <submittedName>
        <fullName evidence="2">Uncharacterized protein</fullName>
    </submittedName>
</protein>
<accession>A0AAU9FFH8</accession>